<dbReference type="PROSITE" id="PS50929">
    <property type="entry name" value="ABC_TM1F"/>
    <property type="match status" value="1"/>
</dbReference>
<evidence type="ECO:0000256" key="3">
    <source>
        <dbReference type="ARBA" id="ARBA00022741"/>
    </source>
</evidence>
<dbReference type="PANTHER" id="PTHR24221">
    <property type="entry name" value="ATP-BINDING CASSETTE SUB-FAMILY B"/>
    <property type="match status" value="1"/>
</dbReference>
<protein>
    <submittedName>
        <fullName evidence="10">ABC transporter ATP-binding protein/permease</fullName>
    </submittedName>
</protein>
<dbReference type="Gene3D" id="1.20.1560.10">
    <property type="entry name" value="ABC transporter type 1, transmembrane domain"/>
    <property type="match status" value="1"/>
</dbReference>
<dbReference type="Pfam" id="PF00005">
    <property type="entry name" value="ABC_tran"/>
    <property type="match status" value="1"/>
</dbReference>
<reference evidence="10" key="1">
    <citation type="submission" date="2022-10" db="EMBL/GenBank/DDBJ databases">
        <title>Algoriphagus sp. a novel bacteria isolate from halophytes salicornia europaea.</title>
        <authorList>
            <person name="Peng Y."/>
            <person name="Jiang L."/>
            <person name="Lee J."/>
        </authorList>
    </citation>
    <scope>NUCLEOTIDE SEQUENCE</scope>
    <source>
        <strain evidence="10">TR-M5</strain>
    </source>
</reference>
<evidence type="ECO:0000259" key="8">
    <source>
        <dbReference type="PROSITE" id="PS50893"/>
    </source>
</evidence>
<feature type="transmembrane region" description="Helical" evidence="7">
    <location>
        <begin position="49"/>
        <end position="76"/>
    </location>
</feature>
<dbReference type="SUPFAM" id="SSF90123">
    <property type="entry name" value="ABC transporter transmembrane region"/>
    <property type="match status" value="1"/>
</dbReference>
<evidence type="ECO:0000256" key="4">
    <source>
        <dbReference type="ARBA" id="ARBA00022840"/>
    </source>
</evidence>
<dbReference type="InterPro" id="IPR017871">
    <property type="entry name" value="ABC_transporter-like_CS"/>
</dbReference>
<dbReference type="InterPro" id="IPR039421">
    <property type="entry name" value="Type_1_exporter"/>
</dbReference>
<dbReference type="EMBL" id="CP110226">
    <property type="protein sequence ID" value="UZD23940.1"/>
    <property type="molecule type" value="Genomic_DNA"/>
</dbReference>
<evidence type="ECO:0000256" key="2">
    <source>
        <dbReference type="ARBA" id="ARBA00022692"/>
    </source>
</evidence>
<dbReference type="SUPFAM" id="SSF52540">
    <property type="entry name" value="P-loop containing nucleoside triphosphate hydrolases"/>
    <property type="match status" value="1"/>
</dbReference>
<keyword evidence="2 7" id="KW-0812">Transmembrane</keyword>
<feature type="domain" description="ABC transmembrane type-1" evidence="9">
    <location>
        <begin position="47"/>
        <end position="305"/>
    </location>
</feature>
<dbReference type="SMART" id="SM00382">
    <property type="entry name" value="AAA"/>
    <property type="match status" value="1"/>
</dbReference>
<dbReference type="RefSeq" id="WP_264810651.1">
    <property type="nucleotide sequence ID" value="NZ_CP110226.1"/>
</dbReference>
<keyword evidence="11" id="KW-1185">Reference proteome</keyword>
<dbReference type="Gene3D" id="3.40.50.300">
    <property type="entry name" value="P-loop containing nucleotide triphosphate hydrolases"/>
    <property type="match status" value="1"/>
</dbReference>
<dbReference type="InterPro" id="IPR003593">
    <property type="entry name" value="AAA+_ATPase"/>
</dbReference>
<keyword evidence="5 7" id="KW-1133">Transmembrane helix</keyword>
<dbReference type="InterPro" id="IPR011527">
    <property type="entry name" value="ABC1_TM_dom"/>
</dbReference>
<accession>A0ABY6MJJ3</accession>
<dbReference type="PROSITE" id="PS00211">
    <property type="entry name" value="ABC_TRANSPORTER_1"/>
    <property type="match status" value="1"/>
</dbReference>
<evidence type="ECO:0000256" key="1">
    <source>
        <dbReference type="ARBA" id="ARBA00004651"/>
    </source>
</evidence>
<dbReference type="PANTHER" id="PTHR24221:SF654">
    <property type="entry name" value="ATP-BINDING CASSETTE SUB-FAMILY B MEMBER 6"/>
    <property type="match status" value="1"/>
</dbReference>
<feature type="domain" description="ABC transporter" evidence="8">
    <location>
        <begin position="339"/>
        <end position="574"/>
    </location>
</feature>
<evidence type="ECO:0000313" key="11">
    <source>
        <dbReference type="Proteomes" id="UP001163156"/>
    </source>
</evidence>
<dbReference type="GO" id="GO:0005524">
    <property type="term" value="F:ATP binding"/>
    <property type="evidence" value="ECO:0007669"/>
    <property type="project" value="UniProtKB-KW"/>
</dbReference>
<gene>
    <name evidence="10" type="ORF">OM944_05465</name>
</gene>
<name>A0ABY6MJJ3_9BACT</name>
<comment type="subcellular location">
    <subcellularLocation>
        <location evidence="1">Cell membrane</location>
        <topology evidence="1">Multi-pass membrane protein</topology>
    </subcellularLocation>
</comment>
<dbReference type="InterPro" id="IPR027417">
    <property type="entry name" value="P-loop_NTPase"/>
</dbReference>
<dbReference type="InterPro" id="IPR003439">
    <property type="entry name" value="ABC_transporter-like_ATP-bd"/>
</dbReference>
<dbReference type="PROSITE" id="PS50893">
    <property type="entry name" value="ABC_TRANSPORTER_2"/>
    <property type="match status" value="1"/>
</dbReference>
<sequence>MKYRLFITFGLNVSVGLLDGFGLVMFLPLLKLADNEGSTTSEDMGKLDFILKGMEAIGLGLNLPHVLMVMFIFFVLKGIARFIESYYKTIVQNFFIKSLRFKTIDGLAHLSYKAFVTQDSGTIQNTLSGEVGRVVGAYNSYFTAVQCGIMVFVYSTLAFLANAQFALLVIVGGMSSNWIFNIINKKTKVASHKITREGHLYQGLLIQKVGFFKYLKATGLVHPFADKLKQSVENIEKSNKAIGFYGAILYASKEPLIIGVVVIVILVQTTFFAQNMGLILLSLMFFYRALTFLMSFQGFWNTFLTSSGALSNILEFLKSLRRHKEKCGKMKLERFQEKIRLEGVNFRYGTVPVLQDIDLSIRKNETIAFVGESGSGKTTLVNILAGLIAVDHGKFTIDGISSKDLDLRVWQNRIGYITQEPVIFSDTVYHNVTFWAPKTPENINRFWKALEKASIADFVRGLERQEEAPLGSNGILVSGGQKQRISIARELYKDIDVLIMDEATSSLDSETEKIIKENIVQLKGQYTILIVAHRLATVKHADRIVLLSNGCIKAIDSFNQLVEVSPEFRRMVVLQEF</sequence>
<keyword evidence="4 10" id="KW-0067">ATP-binding</keyword>
<evidence type="ECO:0000256" key="7">
    <source>
        <dbReference type="SAM" id="Phobius"/>
    </source>
</evidence>
<dbReference type="InterPro" id="IPR036640">
    <property type="entry name" value="ABC1_TM_sf"/>
</dbReference>
<evidence type="ECO:0000259" key="9">
    <source>
        <dbReference type="PROSITE" id="PS50929"/>
    </source>
</evidence>
<evidence type="ECO:0000256" key="6">
    <source>
        <dbReference type="ARBA" id="ARBA00023136"/>
    </source>
</evidence>
<evidence type="ECO:0000313" key="10">
    <source>
        <dbReference type="EMBL" id="UZD23940.1"/>
    </source>
</evidence>
<proteinExistence type="predicted"/>
<feature type="transmembrane region" description="Helical" evidence="7">
    <location>
        <begin position="7"/>
        <end position="29"/>
    </location>
</feature>
<keyword evidence="3" id="KW-0547">Nucleotide-binding</keyword>
<dbReference type="Proteomes" id="UP001163156">
    <property type="component" value="Chromosome"/>
</dbReference>
<keyword evidence="6 7" id="KW-0472">Membrane</keyword>
<evidence type="ECO:0000256" key="5">
    <source>
        <dbReference type="ARBA" id="ARBA00022989"/>
    </source>
</evidence>
<organism evidence="10 11">
    <name type="scientific">Algoriphagus halophytocola</name>
    <dbReference type="NCBI Taxonomy" id="2991499"/>
    <lineage>
        <taxon>Bacteria</taxon>
        <taxon>Pseudomonadati</taxon>
        <taxon>Bacteroidota</taxon>
        <taxon>Cytophagia</taxon>
        <taxon>Cytophagales</taxon>
        <taxon>Cyclobacteriaceae</taxon>
        <taxon>Algoriphagus</taxon>
    </lineage>
</organism>